<protein>
    <recommendedName>
        <fullName evidence="8">tRNA(Ile)-lysidine synthase</fullName>
        <ecNumber evidence="8">6.3.4.19</ecNumber>
    </recommendedName>
    <alternativeName>
        <fullName evidence="8">tRNA(Ile)-2-lysyl-cytidine synthase</fullName>
    </alternativeName>
    <alternativeName>
        <fullName evidence="8">tRNA(Ile)-lysidine synthetase</fullName>
    </alternativeName>
</protein>
<evidence type="ECO:0000256" key="5">
    <source>
        <dbReference type="ARBA" id="ARBA00022741"/>
    </source>
</evidence>
<evidence type="ECO:0000313" key="11">
    <source>
        <dbReference type="Proteomes" id="UP001290861"/>
    </source>
</evidence>
<accession>A0ABU5MXA0</accession>
<evidence type="ECO:0000256" key="6">
    <source>
        <dbReference type="ARBA" id="ARBA00022840"/>
    </source>
</evidence>
<dbReference type="HAMAP" id="MF_01161">
    <property type="entry name" value="tRNA_Ile_lys_synt"/>
    <property type="match status" value="1"/>
</dbReference>
<keyword evidence="11" id="KW-1185">Reference proteome</keyword>
<dbReference type="Pfam" id="PF01171">
    <property type="entry name" value="ATP_bind_3"/>
    <property type="match status" value="1"/>
</dbReference>
<dbReference type="RefSeq" id="WP_322608628.1">
    <property type="nucleotide sequence ID" value="NZ_JARVCO010000010.1"/>
</dbReference>
<reference evidence="10 11" key="1">
    <citation type="journal article" date="2024" name="Appl. Environ. Microbiol.">
        <title>Pontiella agarivorans sp. nov., a novel marine anaerobic bacterium capable of degrading macroalgal polysaccharides and fixing nitrogen.</title>
        <authorList>
            <person name="Liu N."/>
            <person name="Kivenson V."/>
            <person name="Peng X."/>
            <person name="Cui Z."/>
            <person name="Lankiewicz T.S."/>
            <person name="Gosselin K.M."/>
            <person name="English C.J."/>
            <person name="Blair E.M."/>
            <person name="O'Malley M.A."/>
            <person name="Valentine D.L."/>
        </authorList>
    </citation>
    <scope>NUCLEOTIDE SEQUENCE [LARGE SCALE GENOMIC DNA]</scope>
    <source>
        <strain evidence="10 11">NLcol2</strain>
    </source>
</reference>
<dbReference type="Gene3D" id="1.20.59.20">
    <property type="match status" value="1"/>
</dbReference>
<feature type="domain" description="Lysidine-tRNA(Ile) synthetase C-terminal" evidence="9">
    <location>
        <begin position="351"/>
        <end position="425"/>
    </location>
</feature>
<dbReference type="SUPFAM" id="SSF56037">
    <property type="entry name" value="PheT/TilS domain"/>
    <property type="match status" value="1"/>
</dbReference>
<dbReference type="NCBIfam" id="TIGR02432">
    <property type="entry name" value="lysidine_TilS_N"/>
    <property type="match status" value="1"/>
</dbReference>
<comment type="catalytic activity">
    <reaction evidence="7 8">
        <text>cytidine(34) in tRNA(Ile2) + L-lysine + ATP = lysidine(34) in tRNA(Ile2) + AMP + diphosphate + H(+)</text>
        <dbReference type="Rhea" id="RHEA:43744"/>
        <dbReference type="Rhea" id="RHEA-COMP:10625"/>
        <dbReference type="Rhea" id="RHEA-COMP:10670"/>
        <dbReference type="ChEBI" id="CHEBI:15378"/>
        <dbReference type="ChEBI" id="CHEBI:30616"/>
        <dbReference type="ChEBI" id="CHEBI:32551"/>
        <dbReference type="ChEBI" id="CHEBI:33019"/>
        <dbReference type="ChEBI" id="CHEBI:82748"/>
        <dbReference type="ChEBI" id="CHEBI:83665"/>
        <dbReference type="ChEBI" id="CHEBI:456215"/>
        <dbReference type="EC" id="6.3.4.19"/>
    </reaction>
</comment>
<dbReference type="InterPro" id="IPR012094">
    <property type="entry name" value="tRNA_Ile_lys_synt"/>
</dbReference>
<sequence>MNLPSLINKKIEAHQIRSCEADIVIGVSGGADSTALVRIFSILKVPCTLAHLNHQLRGAESDADEAFVRKLAKDTGFPVVVKSVDVETLAAETGQSIEMAARQARHAFFAEFGHAVIVLAHHADDQAETFILKLARGAGPAGLCGMPVFQTLEQLRIFRPMLDVPRSDIVQWLEENKFSWREDASNADEHFLRNRVRHRILPLLERELNPGIRDTILRTMDILRAENEWMEEAVNDAQWPINHLPLALRRRYIRAWLFNQGAEEAGFETIDRILQLLKNTSGTAIYELNDRQRVIIEYGKPRFEERGSPAPKILWEISTRSANGWTRDNSRIGDARAEAAVSARKLGGRPVEVRMIRPGDRIAPLGMEGSRKLQDILTDLKIPRAQRKQLPVVVCQDEIIWVPGYRIARGWAVENPNASSVLLKIEQKVD</sequence>
<dbReference type="InterPro" id="IPR012795">
    <property type="entry name" value="tRNA_Ile_lys_synt_N"/>
</dbReference>
<dbReference type="Pfam" id="PF11734">
    <property type="entry name" value="TilS_C"/>
    <property type="match status" value="1"/>
</dbReference>
<evidence type="ECO:0000256" key="7">
    <source>
        <dbReference type="ARBA" id="ARBA00048539"/>
    </source>
</evidence>
<keyword evidence="4 8" id="KW-0819">tRNA processing</keyword>
<feature type="binding site" evidence="8">
    <location>
        <begin position="28"/>
        <end position="33"/>
    </location>
    <ligand>
        <name>ATP</name>
        <dbReference type="ChEBI" id="CHEBI:30616"/>
    </ligand>
</feature>
<evidence type="ECO:0000256" key="2">
    <source>
        <dbReference type="ARBA" id="ARBA00022490"/>
    </source>
</evidence>
<dbReference type="NCBIfam" id="TIGR02433">
    <property type="entry name" value="lysidine_TilS_C"/>
    <property type="match status" value="1"/>
</dbReference>
<dbReference type="InterPro" id="IPR014729">
    <property type="entry name" value="Rossmann-like_a/b/a_fold"/>
</dbReference>
<gene>
    <name evidence="8 10" type="primary">tilS</name>
    <name evidence="10" type="ORF">P9H32_09360</name>
</gene>
<evidence type="ECO:0000259" key="9">
    <source>
        <dbReference type="SMART" id="SM00977"/>
    </source>
</evidence>
<dbReference type="EC" id="6.3.4.19" evidence="8"/>
<dbReference type="PANTHER" id="PTHR43033">
    <property type="entry name" value="TRNA(ILE)-LYSIDINE SYNTHASE-RELATED"/>
    <property type="match status" value="1"/>
</dbReference>
<keyword evidence="5 8" id="KW-0547">Nucleotide-binding</keyword>
<dbReference type="SUPFAM" id="SSF82829">
    <property type="entry name" value="MesJ substrate recognition domain-like"/>
    <property type="match status" value="1"/>
</dbReference>
<dbReference type="SMART" id="SM00977">
    <property type="entry name" value="TilS_C"/>
    <property type="match status" value="1"/>
</dbReference>
<dbReference type="InterPro" id="IPR012796">
    <property type="entry name" value="Lysidine-tRNA-synth_C"/>
</dbReference>
<dbReference type="GO" id="GO:0032267">
    <property type="term" value="F:tRNA(Ile)-lysidine synthase activity"/>
    <property type="evidence" value="ECO:0007669"/>
    <property type="project" value="UniProtKB-EC"/>
</dbReference>
<dbReference type="CDD" id="cd01992">
    <property type="entry name" value="TilS_N"/>
    <property type="match status" value="1"/>
</dbReference>
<dbReference type="SUPFAM" id="SSF52402">
    <property type="entry name" value="Adenine nucleotide alpha hydrolases-like"/>
    <property type="match status" value="1"/>
</dbReference>
<dbReference type="Proteomes" id="UP001290861">
    <property type="component" value="Unassembled WGS sequence"/>
</dbReference>
<comment type="caution">
    <text evidence="10">The sequence shown here is derived from an EMBL/GenBank/DDBJ whole genome shotgun (WGS) entry which is preliminary data.</text>
</comment>
<comment type="similarity">
    <text evidence="8">Belongs to the tRNA(Ile)-lysidine synthase family.</text>
</comment>
<comment type="subcellular location">
    <subcellularLocation>
        <location evidence="1 8">Cytoplasm</location>
    </subcellularLocation>
</comment>
<evidence type="ECO:0000256" key="1">
    <source>
        <dbReference type="ARBA" id="ARBA00004496"/>
    </source>
</evidence>
<evidence type="ECO:0000313" key="10">
    <source>
        <dbReference type="EMBL" id="MDZ8118835.1"/>
    </source>
</evidence>
<name>A0ABU5MXA0_9BACT</name>
<keyword evidence="6 8" id="KW-0067">ATP-binding</keyword>
<keyword evidence="3 8" id="KW-0436">Ligase</keyword>
<dbReference type="EMBL" id="JARVCO010000010">
    <property type="protein sequence ID" value="MDZ8118835.1"/>
    <property type="molecule type" value="Genomic_DNA"/>
</dbReference>
<comment type="function">
    <text evidence="8">Ligates lysine onto the cytidine present at position 34 of the AUA codon-specific tRNA(Ile) that contains the anticodon CAU, in an ATP-dependent manner. Cytidine is converted to lysidine, thus changing the amino acid specificity of the tRNA from methionine to isoleucine.</text>
</comment>
<evidence type="ECO:0000256" key="4">
    <source>
        <dbReference type="ARBA" id="ARBA00022694"/>
    </source>
</evidence>
<dbReference type="PANTHER" id="PTHR43033:SF1">
    <property type="entry name" value="TRNA(ILE)-LYSIDINE SYNTHASE-RELATED"/>
    <property type="match status" value="1"/>
</dbReference>
<proteinExistence type="inferred from homology"/>
<dbReference type="Gene3D" id="3.40.50.620">
    <property type="entry name" value="HUPs"/>
    <property type="match status" value="1"/>
</dbReference>
<dbReference type="InterPro" id="IPR011063">
    <property type="entry name" value="TilS/TtcA_N"/>
</dbReference>
<comment type="domain">
    <text evidence="8">The N-terminal region contains the highly conserved SGGXDS motif, predicted to be a P-loop motif involved in ATP binding.</text>
</comment>
<organism evidence="10 11">
    <name type="scientific">Pontiella agarivorans</name>
    <dbReference type="NCBI Taxonomy" id="3038953"/>
    <lineage>
        <taxon>Bacteria</taxon>
        <taxon>Pseudomonadati</taxon>
        <taxon>Kiritimatiellota</taxon>
        <taxon>Kiritimatiellia</taxon>
        <taxon>Kiritimatiellales</taxon>
        <taxon>Pontiellaceae</taxon>
        <taxon>Pontiella</taxon>
    </lineage>
</organism>
<keyword evidence="2 8" id="KW-0963">Cytoplasm</keyword>
<evidence type="ECO:0000256" key="3">
    <source>
        <dbReference type="ARBA" id="ARBA00022598"/>
    </source>
</evidence>
<evidence type="ECO:0000256" key="8">
    <source>
        <dbReference type="HAMAP-Rule" id="MF_01161"/>
    </source>
</evidence>